<dbReference type="AlphaFoldDB" id="A0A0P7DQ69"/>
<dbReference type="STRING" id="570156.AOG27_13050"/>
<gene>
    <name evidence="2" type="ORF">AOG27_13050</name>
</gene>
<dbReference type="EMBL" id="LJTC01000008">
    <property type="protein sequence ID" value="KPM83006.1"/>
    <property type="molecule type" value="Genomic_DNA"/>
</dbReference>
<keyword evidence="1" id="KW-0732">Signal</keyword>
<dbReference type="RefSeq" id="WP_054553458.1">
    <property type="nucleotide sequence ID" value="NZ_LJTC01000008.1"/>
</dbReference>
<evidence type="ECO:0000313" key="3">
    <source>
        <dbReference type="Proteomes" id="UP000050378"/>
    </source>
</evidence>
<evidence type="ECO:0000313" key="2">
    <source>
        <dbReference type="EMBL" id="KPM83006.1"/>
    </source>
</evidence>
<organism evidence="2 3">
    <name type="scientific">Pseudoalteromonas lipolytica</name>
    <dbReference type="NCBI Taxonomy" id="570156"/>
    <lineage>
        <taxon>Bacteria</taxon>
        <taxon>Pseudomonadati</taxon>
        <taxon>Pseudomonadota</taxon>
        <taxon>Gammaproteobacteria</taxon>
        <taxon>Alteromonadales</taxon>
        <taxon>Pseudoalteromonadaceae</taxon>
        <taxon>Pseudoalteromonas</taxon>
    </lineage>
</organism>
<sequence length="709" mass="79297">MKKGISLTAFAVLCACGAYLILDKPTPVEAISNEVSTSSATVAEQKKATSLFKPSNQTNSKATELAKLKLAKRQCKQQSLKATQAAADHSPIEAAIKQALKDGDSLEDILSYSELVKISYRSFSTLVINAIKQNAEQQFQYASSVNILKSWQGIEVIDYFDIDTINQLTAIDGPLSQNTGSMMFNVPLPEQVNKTALYKLLDNNDDFNTYLKTPFKIGPSRLISPSILFLVNAHALSLTEFENAISSKEFTVNDIAVALKSNLPNDYLTALISQTAQLNGSPTAMSDDFIDEQLYLNLADVAVSEFNVPILKLLSERGIEPTNQPNVFTAMDIAIVNLKGSSNSEVQPLESKHLETLSYLKNKGYRAHGELVRDTPNDRLLMLKSSFLPSSLLFVGDQVANDAFSQFIDLKLIPNNLAFQRKEKDNSAISKALSAYELQKQQAKKIPPECDTIDQRINSLEAIKTRSQALKELETLEAQQGLLTLDTLQAIDPVQVHNWQFLHLNDYKYQTSTQYQTYKEAIIEKDFNTIASITQTAKLSTHQTNMLLAATVENTQQLTSIWQNRVDPTAPKNLYVFTKLPLAQWQILADNGFDFSLKDMQNNDMYFYASMHSNAAVKFLMSLAVTHDFSKPGLDILDQALEQSYNTQTLADYMPSALKLVDQYEPNHFRRAERLKVFVPDVYEELIKLEPKLAPKNGTVMNNYLYSAY</sequence>
<dbReference type="PROSITE" id="PS51257">
    <property type="entry name" value="PROKAR_LIPOPROTEIN"/>
    <property type="match status" value="1"/>
</dbReference>
<accession>A0A0P7DQ69</accession>
<dbReference type="PATRIC" id="fig|570156.3.peg.3710"/>
<dbReference type="OrthoDB" id="6283357at2"/>
<feature type="chain" id="PRO_5006137981" evidence="1">
    <location>
        <begin position="21"/>
        <end position="709"/>
    </location>
</feature>
<name>A0A0P7DQ69_9GAMM</name>
<protein>
    <submittedName>
        <fullName evidence="2">Uncharacterized protein</fullName>
    </submittedName>
</protein>
<dbReference type="Proteomes" id="UP000050378">
    <property type="component" value="Unassembled WGS sequence"/>
</dbReference>
<evidence type="ECO:0000256" key="1">
    <source>
        <dbReference type="SAM" id="SignalP"/>
    </source>
</evidence>
<comment type="caution">
    <text evidence="2">The sequence shown here is derived from an EMBL/GenBank/DDBJ whole genome shotgun (WGS) entry which is preliminary data.</text>
</comment>
<feature type="signal peptide" evidence="1">
    <location>
        <begin position="1"/>
        <end position="20"/>
    </location>
</feature>
<reference evidence="2 3" key="1">
    <citation type="submission" date="2015-09" db="EMBL/GenBank/DDBJ databases">
        <title>Draft Genome Sequence of Pseudoalteromonas lipolytica UCD-48B.</title>
        <authorList>
            <person name="Krusor M."/>
            <person name="Coil D.A."/>
            <person name="Lang J.M."/>
            <person name="Eisen J.A."/>
            <person name="Alexiev A."/>
        </authorList>
    </citation>
    <scope>NUCLEOTIDE SEQUENCE [LARGE SCALE GENOMIC DNA]</scope>
    <source>
        <strain evidence="2 3">UCD-48B</strain>
    </source>
</reference>
<proteinExistence type="predicted"/>